<dbReference type="RefSeq" id="WP_004806061.1">
    <property type="nucleotide sequence ID" value="NZ_CP116394.1"/>
</dbReference>
<name>A0AB38XR11_9ACTO</name>
<evidence type="ECO:0000256" key="4">
    <source>
        <dbReference type="ARBA" id="ARBA00023136"/>
    </source>
</evidence>
<dbReference type="GO" id="GO:0016020">
    <property type="term" value="C:membrane"/>
    <property type="evidence" value="ECO:0007669"/>
    <property type="project" value="UniProtKB-SubCell"/>
</dbReference>
<evidence type="ECO:0000313" key="6">
    <source>
        <dbReference type="Proteomes" id="UP001211044"/>
    </source>
</evidence>
<keyword evidence="2" id="KW-0812">Transmembrane</keyword>
<keyword evidence="4" id="KW-0472">Membrane</keyword>
<gene>
    <name evidence="5" type="ORF">PIG85_03760</name>
</gene>
<evidence type="ECO:0000256" key="3">
    <source>
        <dbReference type="ARBA" id="ARBA00022989"/>
    </source>
</evidence>
<dbReference type="Proteomes" id="UP001211044">
    <property type="component" value="Chromosome"/>
</dbReference>
<sequence length="164" mass="17783">MSILRTLARTMIASLFVSDGIDAVIHSEEHVARFRSVSPKLEKWGLPPVLDSDARMVTRVAGGVTTAAGLGLIFGIKPRTCAAVLALLNLPITAVNYPVLFAESDKRKQNLSMAVTRLGLTGGLLLAAYDREGDPSLGWRYRNYKALREAEADAAMEQIEQIGD</sequence>
<comment type="subcellular location">
    <subcellularLocation>
        <location evidence="1">Membrane</location>
        <topology evidence="1">Multi-pass membrane protein</topology>
    </subcellularLocation>
</comment>
<dbReference type="EMBL" id="CP116394">
    <property type="protein sequence ID" value="WCE46772.1"/>
    <property type="molecule type" value="Genomic_DNA"/>
</dbReference>
<keyword evidence="3" id="KW-1133">Transmembrane helix</keyword>
<dbReference type="Pfam" id="PF07681">
    <property type="entry name" value="DoxX"/>
    <property type="match status" value="1"/>
</dbReference>
<reference evidence="5" key="1">
    <citation type="submission" date="2023-01" db="EMBL/GenBank/DDBJ databases">
        <title>Comparative Genomic Analysis of the Clinically-Derived Winkia Strain NY0527 Provides Evidence into the Taxonomic Reassignment of Winkia neuii and Characterizes Their Virulence Traits.</title>
        <authorList>
            <person name="Cai X."/>
            <person name="Peng Y."/>
            <person name="Li M."/>
            <person name="Qiu Y."/>
            <person name="Wang Y."/>
            <person name="Xu L."/>
            <person name="Hou Q."/>
        </authorList>
    </citation>
    <scope>NUCLEOTIDE SEQUENCE</scope>
    <source>
        <strain evidence="5">NY0527</strain>
    </source>
</reference>
<dbReference type="KEGG" id="wne:PIG85_03760"/>
<evidence type="ECO:0000313" key="5">
    <source>
        <dbReference type="EMBL" id="WCE46772.1"/>
    </source>
</evidence>
<organism evidence="5 6">
    <name type="scientific">Winkia neuii subsp. anitrata</name>
    <dbReference type="NCBI Taxonomy" id="29318"/>
    <lineage>
        <taxon>Bacteria</taxon>
        <taxon>Bacillati</taxon>
        <taxon>Actinomycetota</taxon>
        <taxon>Actinomycetes</taxon>
        <taxon>Actinomycetales</taxon>
        <taxon>Actinomycetaceae</taxon>
        <taxon>Winkia</taxon>
    </lineage>
</organism>
<evidence type="ECO:0000256" key="2">
    <source>
        <dbReference type="ARBA" id="ARBA00022692"/>
    </source>
</evidence>
<accession>A0AB38XR11</accession>
<dbReference type="InterPro" id="IPR032808">
    <property type="entry name" value="DoxX"/>
</dbReference>
<protein>
    <submittedName>
        <fullName evidence="5">DoxX family membrane protein</fullName>
    </submittedName>
</protein>
<evidence type="ECO:0000256" key="1">
    <source>
        <dbReference type="ARBA" id="ARBA00004141"/>
    </source>
</evidence>
<dbReference type="AlphaFoldDB" id="A0AB38XR11"/>
<proteinExistence type="predicted"/>